<dbReference type="Gene3D" id="3.40.50.720">
    <property type="entry name" value="NAD(P)-binding Rossmann-like Domain"/>
    <property type="match status" value="2"/>
</dbReference>
<dbReference type="Pfam" id="PF08659">
    <property type="entry name" value="KR"/>
    <property type="match status" value="2"/>
</dbReference>
<dbReference type="SUPFAM" id="SSF53901">
    <property type="entry name" value="Thiolase-like"/>
    <property type="match status" value="2"/>
</dbReference>
<keyword evidence="2" id="KW-0597">Phosphoprotein</keyword>
<feature type="domain" description="Carrier" evidence="6">
    <location>
        <begin position="942"/>
        <end position="1016"/>
    </location>
</feature>
<feature type="region of interest" description="N-terminal hotdog fold" evidence="4">
    <location>
        <begin position="1637"/>
        <end position="1782"/>
    </location>
</feature>
<evidence type="ECO:0000256" key="2">
    <source>
        <dbReference type="ARBA" id="ARBA00022553"/>
    </source>
</evidence>
<evidence type="ECO:0000259" key="6">
    <source>
        <dbReference type="PROSITE" id="PS50075"/>
    </source>
</evidence>
<dbReference type="Pfam" id="PF02801">
    <property type="entry name" value="Ketoacyl-synt_C"/>
    <property type="match status" value="1"/>
</dbReference>
<dbReference type="GO" id="GO:0004312">
    <property type="term" value="F:fatty acid synthase activity"/>
    <property type="evidence" value="ECO:0007669"/>
    <property type="project" value="TreeGrafter"/>
</dbReference>
<dbReference type="InterPro" id="IPR016039">
    <property type="entry name" value="Thiolase-like"/>
</dbReference>
<dbReference type="InterPro" id="IPR020841">
    <property type="entry name" value="PKS_Beta-ketoAc_synthase_dom"/>
</dbReference>
<dbReference type="InterPro" id="IPR036291">
    <property type="entry name" value="NAD(P)-bd_dom_sf"/>
</dbReference>
<accession>A0A2V0PLP1</accession>
<dbReference type="InterPro" id="IPR049900">
    <property type="entry name" value="PKS_mFAS_DH"/>
</dbReference>
<evidence type="ECO:0000313" key="10">
    <source>
        <dbReference type="Proteomes" id="UP000247498"/>
    </source>
</evidence>
<dbReference type="OrthoDB" id="552819at2759"/>
<dbReference type="GO" id="GO:0031177">
    <property type="term" value="F:phosphopantetheine binding"/>
    <property type="evidence" value="ECO:0007669"/>
    <property type="project" value="InterPro"/>
</dbReference>
<dbReference type="InterPro" id="IPR006162">
    <property type="entry name" value="Ppantetheine_attach_site"/>
</dbReference>
<evidence type="ECO:0000256" key="4">
    <source>
        <dbReference type="PROSITE-ProRule" id="PRU01363"/>
    </source>
</evidence>
<dbReference type="SUPFAM" id="SSF51735">
    <property type="entry name" value="NAD(P)-binding Rossmann-fold domains"/>
    <property type="match status" value="2"/>
</dbReference>
<dbReference type="Gene3D" id="3.90.180.10">
    <property type="entry name" value="Medium-chain alcohol dehydrogenases, catalytic domain"/>
    <property type="match status" value="1"/>
</dbReference>
<dbReference type="PROSITE" id="PS52004">
    <property type="entry name" value="KS3_2"/>
    <property type="match status" value="2"/>
</dbReference>
<evidence type="ECO:0000313" key="9">
    <source>
        <dbReference type="EMBL" id="GBG00647.1"/>
    </source>
</evidence>
<dbReference type="InterPro" id="IPR057326">
    <property type="entry name" value="KR_dom"/>
</dbReference>
<feature type="domain" description="Ketosynthase family 3 (KS3)" evidence="7">
    <location>
        <begin position="257"/>
        <end position="692"/>
    </location>
</feature>
<dbReference type="Gene3D" id="3.40.47.10">
    <property type="match status" value="2"/>
</dbReference>
<gene>
    <name evidence="9" type="ORF">Rsub_13399</name>
</gene>
<reference evidence="9 10" key="1">
    <citation type="journal article" date="2018" name="Sci. Rep.">
        <title>Raphidocelis subcapitata (=Pseudokirchneriella subcapitata) provides an insight into genome evolution and environmental adaptations in the Sphaeropleales.</title>
        <authorList>
            <person name="Suzuki S."/>
            <person name="Yamaguchi H."/>
            <person name="Nakajima N."/>
            <person name="Kawachi M."/>
        </authorList>
    </citation>
    <scope>NUCLEOTIDE SEQUENCE [LARGE SCALE GENOMIC DNA]</scope>
    <source>
        <strain evidence="9 10">NIES-35</strain>
    </source>
</reference>
<dbReference type="SUPFAM" id="SSF50129">
    <property type="entry name" value="GroES-like"/>
    <property type="match status" value="1"/>
</dbReference>
<dbReference type="PROSITE" id="PS50075">
    <property type="entry name" value="CARRIER"/>
    <property type="match status" value="3"/>
</dbReference>
<dbReference type="PROSITE" id="PS00012">
    <property type="entry name" value="PHOSPHOPANTETHEINE"/>
    <property type="match status" value="3"/>
</dbReference>
<dbReference type="InterPro" id="IPR014030">
    <property type="entry name" value="Ketoacyl_synth_N"/>
</dbReference>
<dbReference type="InterPro" id="IPR036736">
    <property type="entry name" value="ACP-like_sf"/>
</dbReference>
<feature type="domain" description="Ketosynthase family 3 (KS3)" evidence="7">
    <location>
        <begin position="1157"/>
        <end position="1604"/>
    </location>
</feature>
<evidence type="ECO:0000256" key="3">
    <source>
        <dbReference type="ARBA" id="ARBA00022679"/>
    </source>
</evidence>
<dbReference type="STRING" id="307507.A0A2V0PLP1"/>
<keyword evidence="10" id="KW-1185">Reference proteome</keyword>
<organism evidence="9 10">
    <name type="scientific">Raphidocelis subcapitata</name>
    <dbReference type="NCBI Taxonomy" id="307507"/>
    <lineage>
        <taxon>Eukaryota</taxon>
        <taxon>Viridiplantae</taxon>
        <taxon>Chlorophyta</taxon>
        <taxon>core chlorophytes</taxon>
        <taxon>Chlorophyceae</taxon>
        <taxon>CS clade</taxon>
        <taxon>Sphaeropleales</taxon>
        <taxon>Selenastraceae</taxon>
        <taxon>Raphidocelis</taxon>
    </lineage>
</organism>
<dbReference type="InterPro" id="IPR020806">
    <property type="entry name" value="PKS_PP-bd"/>
</dbReference>
<feature type="active site" description="Proton donor; for dehydratase activity" evidence="4">
    <location>
        <position position="1858"/>
    </location>
</feature>
<dbReference type="Gene3D" id="1.10.1200.10">
    <property type="entry name" value="ACP-like"/>
    <property type="match status" value="3"/>
</dbReference>
<feature type="region of interest" description="C-terminal hotdog fold" evidence="4">
    <location>
        <begin position="1799"/>
        <end position="1962"/>
    </location>
</feature>
<dbReference type="PROSITE" id="PS52019">
    <property type="entry name" value="PKS_MFAS_DH"/>
    <property type="match status" value="1"/>
</dbReference>
<feature type="compositionally biased region" description="Low complexity" evidence="5">
    <location>
        <begin position="231"/>
        <end position="249"/>
    </location>
</feature>
<dbReference type="PANTHER" id="PTHR43775">
    <property type="entry name" value="FATTY ACID SYNTHASE"/>
    <property type="match status" value="1"/>
</dbReference>
<comment type="caution">
    <text evidence="9">The sequence shown here is derived from an EMBL/GenBank/DDBJ whole genome shotgun (WGS) entry which is preliminary data.</text>
</comment>
<dbReference type="SMART" id="SM00825">
    <property type="entry name" value="PKS_KS"/>
    <property type="match status" value="2"/>
</dbReference>
<feature type="domain" description="PKS/mFAS DH" evidence="8">
    <location>
        <begin position="1637"/>
        <end position="1962"/>
    </location>
</feature>
<feature type="region of interest" description="Disordered" evidence="5">
    <location>
        <begin position="1029"/>
        <end position="1057"/>
    </location>
</feature>
<dbReference type="InterPro" id="IPR013968">
    <property type="entry name" value="PKS_KR"/>
</dbReference>
<dbReference type="SMART" id="SM00823">
    <property type="entry name" value="PKS_PP"/>
    <property type="match status" value="3"/>
</dbReference>
<feature type="region of interest" description="Disordered" evidence="5">
    <location>
        <begin position="223"/>
        <end position="251"/>
    </location>
</feature>
<evidence type="ECO:0000256" key="1">
    <source>
        <dbReference type="ARBA" id="ARBA00022450"/>
    </source>
</evidence>
<keyword evidence="1" id="KW-0596">Phosphopantetheine</keyword>
<dbReference type="InParanoid" id="A0A2V0PLP1"/>
<dbReference type="Proteomes" id="UP000247498">
    <property type="component" value="Unassembled WGS sequence"/>
</dbReference>
<name>A0A2V0PLP1_9CHLO</name>
<dbReference type="InterPro" id="IPR014031">
    <property type="entry name" value="Ketoacyl_synth_C"/>
</dbReference>
<dbReference type="InterPro" id="IPR050091">
    <property type="entry name" value="PKS_NRPS_Biosynth_Enz"/>
</dbReference>
<feature type="domain" description="Carrier" evidence="6">
    <location>
        <begin position="138"/>
        <end position="212"/>
    </location>
</feature>
<feature type="non-terminal residue" evidence="9">
    <location>
        <position position="2234"/>
    </location>
</feature>
<dbReference type="Pfam" id="PF00550">
    <property type="entry name" value="PP-binding"/>
    <property type="match status" value="3"/>
</dbReference>
<dbReference type="PANTHER" id="PTHR43775:SF37">
    <property type="entry name" value="SI:DKEY-61P9.11"/>
    <property type="match status" value="1"/>
</dbReference>
<dbReference type="InterPro" id="IPR009081">
    <property type="entry name" value="PP-bd_ACP"/>
</dbReference>
<evidence type="ECO:0000259" key="7">
    <source>
        <dbReference type="PROSITE" id="PS52004"/>
    </source>
</evidence>
<dbReference type="Pfam" id="PF00109">
    <property type="entry name" value="ketoacyl-synt"/>
    <property type="match status" value="2"/>
</dbReference>
<dbReference type="InterPro" id="IPR011032">
    <property type="entry name" value="GroES-like_sf"/>
</dbReference>
<keyword evidence="3" id="KW-0808">Transferase</keyword>
<dbReference type="Gene3D" id="3.10.129.10">
    <property type="entry name" value="Hotdog Thioesterase"/>
    <property type="match status" value="1"/>
</dbReference>
<dbReference type="GO" id="GO:0006633">
    <property type="term" value="P:fatty acid biosynthetic process"/>
    <property type="evidence" value="ECO:0007669"/>
    <property type="project" value="TreeGrafter"/>
</dbReference>
<sequence>PGQANYAAANAGLDGAAAALSAGGVAAVSVQWGAWAGAGMAASDPQTAARVARLGLGLIGPAAGLAALEKALQPLRGSAQARSPSQIAAVPFVWPLFLQQQARQAPSGAPPAVFGEFAAAADSRSAGTEAKSATGRGGTAAGLGAAVSAAVSEVLGSAVAPDAPLMAAGLDSLGAVELRNALEGRLGVALPATLIFDYPTVSAIQDYISARLGSSISVTGDAGDPGGAAGGPAAAVAAPSRRVPRSVPDMAPTQRTSSALAVVSAAARLPCAPCDASSGAAAWPAAAPRLAPRDAVRRVPHVRWDADRASAAANDLLPAHGAFVAGAAAFDAAAFGLSPGEAALMDPQQRLLLVCAAEALSGGGALGSARLGSGSVPAAAAAGGFLASCGAYVGISSRDYFTLGIQAKQAAAAHSATATTLSVASGRLAFAFGLRGPAVSVDTACSSSLVAAHAAASALALGQCGGALVGGANLCLSPDTPAMFNRAGMLAPDGRCKTLDAAADGYVRAEAVGVLLLQALAAGGAAAAATAPPLALLAGSAVNQDGRSSGLTAPNGPAQQERPDVAYSLVAVDFLPGGEVQSALRAVAAGAARGALRPLPLVGHGLSGVAAALRQMSQANHVGKVVTTSPTARFGAQTLAPCPAAPAVLITGGTGALGLLTAAWLAGQGVRRLHLISRTGRAAASSALLAARLADGGAAVTLSAADASCASDGAALAARDVGAVVHAAGVLEDAALPRQSLGGLRRVWASKAAPIEAWRASLLRHQPLGAVVLFSSVAALLGSAGQANYATANAALDGAAAAEQRGGVAAVSIQWGAWADVGMAAGSELVARKVAALGMSMLSPADGLAALERLLCCPALPGGGGGGSPARALALPPPVAPAVPFVWGRLFSGAAAAAGLPRLFEDLRREHAATAVTPVAAAAAWPAPRGAAVARPAPAAPLSAEGALAGVREAVAAVLGREVAPDAPLMAAGLDSLGAVELRNALEARLRLPLPATLVFDFPTPAAIAGLLAQRAAAAGAAAPASAAPRAAGTGSALPDQMPEHAPDHSVPSVHEVQQQVEDAVASVLGRPIAADAPLMASGLDSLGAVELRNALEARLRLPLPATLAFDHPTPAALAVFLCDRLGASAAADAAAVATRVRAPPAALLAAGGAARSRAVAVVAIASRVPGCDDGDWRRGAPAGGAAAADAIRRVPSARWSPEDHAQLADSAAPVRFGSWLPGVAAFDAAAFGIRAPEAALMDPQQRLLLEAFWEAAASGGRGLPAAAGDGARWGVYVGISALDYSKLGARLKIPLTAYSATGGLSLSVAAGRLAFTFGLRGPALAIDTACSSSLVAAHSAAAAVVEGAACEAAAAAGVNLALIPDTPAMFQRAGMLAPDGRCKTLDAAADGYVRAEAVGMLLLQALAAGGAVAAPAAAPPLALLAGSAVNQDGRSSGLTAPNGPAQQEVLRAALAAAGLGAGEVCGLQLHGTGTGLGDPIEVGAAAAVFGGGSGGGVGADGTPPLLLAASKSWAGHAEPAAGVVGLLAAACQGRGREVAPIAHLRSLNPLVALALEGGAIGGRGWSLARQSGGAASHDPQAATRCGVSAFAFQGTNANVILEAGGRLMLAGAAALAPPQPPTQWRRARFWPLPPASALVRSASVAAAAGGRPVVATLQARLGAPALAYLWDHRVAGRAVLPAAAFLDFAAASSRALLAPAAAAAAAAADADADGGAAPAAAALAAGTISQALPLPRREAAPELACELEAHTGALRVLSLPVGGDEKDRLARGGPPPRLHFEARAAPVPPHEAARSAGAGAAESTHGLARRLARLLALWNGGGGAPGAVAAAVPAATAQIEASANGEGPSLTHPARLDAALQLGAVPLHAAAAPVLRVPAGFGLFVAQAGADDGCGAGRDAATGWACAARASGGAASAGADGVQAGALLDYSLVQDRGAPASPPGCSIAGLLARPLSGRAAAAATAEAESADAAAEADGDRSAASDLLYDLAWAVSEADPSQGADFRGSGAPGAAACRLQLRRRGRAPTEATAAGLAAVQAAAPLRPAAVAAQAALPLGFDGPAGRAAPRTGGLGGLQLAGALQSAALELPATAFTRASVATQRGGPTLKICQHLQQPAAAPAVAGGPYGTATSGGVLLQPQLLRSRAPLTAGAAGEALQLVPSPRGAFSNLVPAAVDVSAPLAPGRVLLSVRAVGLNFRDVLNVLGMYPGDPGAPGGDCAGVVVAAGSGSGLG</sequence>
<feature type="non-terminal residue" evidence="9">
    <location>
        <position position="1"/>
    </location>
</feature>
<proteinExistence type="predicted"/>
<dbReference type="EMBL" id="BDRX01000280">
    <property type="protein sequence ID" value="GBG00647.1"/>
    <property type="molecule type" value="Genomic_DNA"/>
</dbReference>
<dbReference type="CDD" id="cd00833">
    <property type="entry name" value="PKS"/>
    <property type="match status" value="2"/>
</dbReference>
<dbReference type="SMART" id="SM00822">
    <property type="entry name" value="PKS_KR"/>
    <property type="match status" value="1"/>
</dbReference>
<dbReference type="SUPFAM" id="SSF47336">
    <property type="entry name" value="ACP-like"/>
    <property type="match status" value="3"/>
</dbReference>
<evidence type="ECO:0000259" key="8">
    <source>
        <dbReference type="PROSITE" id="PS52019"/>
    </source>
</evidence>
<protein>
    <submittedName>
        <fullName evidence="9">Type I polyketide synthase</fullName>
    </submittedName>
</protein>
<evidence type="ECO:0000256" key="5">
    <source>
        <dbReference type="SAM" id="MobiDB-lite"/>
    </source>
</evidence>
<feature type="active site" description="Proton acceptor; for dehydratase activity" evidence="4">
    <location>
        <position position="1673"/>
    </location>
</feature>
<dbReference type="SMART" id="SM01294">
    <property type="entry name" value="PKS_PP_betabranch"/>
    <property type="match status" value="1"/>
</dbReference>
<feature type="domain" description="Carrier" evidence="6">
    <location>
        <begin position="1052"/>
        <end position="1126"/>
    </location>
</feature>